<evidence type="ECO:0000313" key="1">
    <source>
        <dbReference type="EMBL" id="KAK3591753.1"/>
    </source>
</evidence>
<gene>
    <name evidence="1" type="ORF">CHS0354_019525</name>
</gene>
<sequence>MYMKISNGAWLYSYVRQLYLQHRKKDIHIDISRDITLTSYFKEYCCGYARMQAKLYWNNIDFMLRKTLLKLKVTEMQTKNCGNTEN</sequence>
<comment type="caution">
    <text evidence="1">The sequence shown here is derived from an EMBL/GenBank/DDBJ whole genome shotgun (WGS) entry which is preliminary data.</text>
</comment>
<dbReference type="AlphaFoldDB" id="A0AAE0SHE5"/>
<accession>A0AAE0SHE5</accession>
<reference evidence="1" key="2">
    <citation type="journal article" date="2021" name="Genome Biol. Evol.">
        <title>Developing a high-quality reference genome for a parasitic bivalve with doubly uniparental inheritance (Bivalvia: Unionida).</title>
        <authorList>
            <person name="Smith C.H."/>
        </authorList>
    </citation>
    <scope>NUCLEOTIDE SEQUENCE</scope>
    <source>
        <strain evidence="1">CHS0354</strain>
        <tissue evidence="1">Mantle</tissue>
    </source>
</reference>
<evidence type="ECO:0000313" key="2">
    <source>
        <dbReference type="Proteomes" id="UP001195483"/>
    </source>
</evidence>
<organism evidence="1 2">
    <name type="scientific">Potamilus streckersoni</name>
    <dbReference type="NCBI Taxonomy" id="2493646"/>
    <lineage>
        <taxon>Eukaryota</taxon>
        <taxon>Metazoa</taxon>
        <taxon>Spiralia</taxon>
        <taxon>Lophotrochozoa</taxon>
        <taxon>Mollusca</taxon>
        <taxon>Bivalvia</taxon>
        <taxon>Autobranchia</taxon>
        <taxon>Heteroconchia</taxon>
        <taxon>Palaeoheterodonta</taxon>
        <taxon>Unionida</taxon>
        <taxon>Unionoidea</taxon>
        <taxon>Unionidae</taxon>
        <taxon>Ambleminae</taxon>
        <taxon>Lampsilini</taxon>
        <taxon>Potamilus</taxon>
    </lineage>
</organism>
<reference evidence="1" key="3">
    <citation type="submission" date="2023-05" db="EMBL/GenBank/DDBJ databases">
        <authorList>
            <person name="Smith C.H."/>
        </authorList>
    </citation>
    <scope>NUCLEOTIDE SEQUENCE</scope>
    <source>
        <strain evidence="1">CHS0354</strain>
        <tissue evidence="1">Mantle</tissue>
    </source>
</reference>
<proteinExistence type="predicted"/>
<protein>
    <submittedName>
        <fullName evidence="1">Uncharacterized protein</fullName>
    </submittedName>
</protein>
<keyword evidence="2" id="KW-1185">Reference proteome</keyword>
<dbReference type="Proteomes" id="UP001195483">
    <property type="component" value="Unassembled WGS sequence"/>
</dbReference>
<name>A0AAE0SHE5_9BIVA</name>
<dbReference type="EMBL" id="JAEAOA010001196">
    <property type="protein sequence ID" value="KAK3591753.1"/>
    <property type="molecule type" value="Genomic_DNA"/>
</dbReference>
<reference evidence="1" key="1">
    <citation type="journal article" date="2021" name="Genome Biol. Evol.">
        <title>A High-Quality Reference Genome for a Parasitic Bivalve with Doubly Uniparental Inheritance (Bivalvia: Unionida).</title>
        <authorList>
            <person name="Smith C.H."/>
        </authorList>
    </citation>
    <scope>NUCLEOTIDE SEQUENCE</scope>
    <source>
        <strain evidence="1">CHS0354</strain>
    </source>
</reference>